<dbReference type="InterPro" id="IPR051398">
    <property type="entry name" value="Polysacch_Deacetylase"/>
</dbReference>
<dbReference type="Proteomes" id="UP000216913">
    <property type="component" value="Unassembled WGS sequence"/>
</dbReference>
<dbReference type="GO" id="GO:0016810">
    <property type="term" value="F:hydrolase activity, acting on carbon-nitrogen (but not peptide) bonds"/>
    <property type="evidence" value="ECO:0007669"/>
    <property type="project" value="InterPro"/>
</dbReference>
<dbReference type="GO" id="GO:0043708">
    <property type="term" value="P:cell adhesion involved in biofilm formation"/>
    <property type="evidence" value="ECO:0007669"/>
    <property type="project" value="InterPro"/>
</dbReference>
<evidence type="ECO:0000256" key="2">
    <source>
        <dbReference type="SAM" id="SignalP"/>
    </source>
</evidence>
<dbReference type="Pfam" id="PF01522">
    <property type="entry name" value="Polysacc_deac_1"/>
    <property type="match status" value="1"/>
</dbReference>
<feature type="domain" description="NodB homology" evidence="3">
    <location>
        <begin position="106"/>
        <end position="354"/>
    </location>
</feature>
<proteinExistence type="predicted"/>
<keyword evidence="5" id="KW-1185">Reference proteome</keyword>
<dbReference type="InterPro" id="IPR032772">
    <property type="entry name" value="PGA_deacetylase_PgaB_C"/>
</dbReference>
<feature type="signal peptide" evidence="2">
    <location>
        <begin position="1"/>
        <end position="29"/>
    </location>
</feature>
<dbReference type="PANTHER" id="PTHR34216:SF7">
    <property type="entry name" value="POLY-BETA-1,6-N-ACETYL-D-GLUCOSAMINE N-DEACETYLASE"/>
    <property type="match status" value="1"/>
</dbReference>
<feature type="chain" id="PRO_5012785799" evidence="2">
    <location>
        <begin position="30"/>
        <end position="702"/>
    </location>
</feature>
<dbReference type="SUPFAM" id="SSF88713">
    <property type="entry name" value="Glycoside hydrolase/deacetylase"/>
    <property type="match status" value="1"/>
</dbReference>
<dbReference type="AlphaFoldDB" id="A0A261T3N9"/>
<dbReference type="InterPro" id="IPR002509">
    <property type="entry name" value="NODB_dom"/>
</dbReference>
<dbReference type="EMBL" id="NEVP01000015">
    <property type="protein sequence ID" value="OZI44219.1"/>
    <property type="molecule type" value="Genomic_DNA"/>
</dbReference>
<gene>
    <name evidence="4" type="ORF">CAL25_22890</name>
</gene>
<organism evidence="4 5">
    <name type="scientific">Bordetella genomosp. 5</name>
    <dbReference type="NCBI Taxonomy" id="1395608"/>
    <lineage>
        <taxon>Bacteria</taxon>
        <taxon>Pseudomonadati</taxon>
        <taxon>Pseudomonadota</taxon>
        <taxon>Betaproteobacteria</taxon>
        <taxon>Burkholderiales</taxon>
        <taxon>Alcaligenaceae</taxon>
        <taxon>Bordetella</taxon>
    </lineage>
</organism>
<dbReference type="NCBIfam" id="TIGR03938">
    <property type="entry name" value="deacetyl_PgaB"/>
    <property type="match status" value="1"/>
</dbReference>
<evidence type="ECO:0000259" key="3">
    <source>
        <dbReference type="PROSITE" id="PS51677"/>
    </source>
</evidence>
<keyword evidence="1 2" id="KW-0732">Signal</keyword>
<dbReference type="InterPro" id="IPR023854">
    <property type="entry name" value="PGA_deacetylase_PgaB"/>
</dbReference>
<sequence length="702" mass="77936">MKLMRPLGLLLCACLMSAAAIWPQGDAWAQPLFPPDPDDGQTFRVLTFHDVRQNVRASFETAPDATAVDESTLLAAFTWLRSAGYQPVSLSQIIAAREGGAPLPPKPVLLTFDDGYESAYTVVYPMLRRFNYPAVMALVSGWMNAPAGSLTYGEHAALPLPNARFLTWAQAREMAQSGLVELAGHTDAMHRGIPANPQGNLLPAATAHRYDAASGTYESEAAYRARISADLKRNKEEIERHTGAKVRAIVWPYGSYNEAAISAARDVGLPIAMTLDDGPNTPSVSLDRIRRGLMTYEDEGPELLRELRSPAPADARHVEVNRIMHVDLDYVYDPDPVQQERNLSRLLDRVRRIQPSSVFLQAFADPDGDGVADALYFPSRRMPMRADLFNRVSWQLSTRARVRVYAWMPVSSFQLPAFDPAAQRRVQQMPGAPAGAADTYSRLSIFDPQARQAIFDIYEDLGRHASFAGVLYHDDAMFNDFEDASPAALQTYASWGLPADVAAIRASAPLKQRWTKLKTQALIHFTHELTGILRQWQPVLSTARNMYTLPLLEPESEAYFAQNFEQFVQAYDYTALEAMPYMENAPDPDAWLRKLARMVAAVPGAAPRTLFELQARDWRTGKPIPDNVMNRHLALLRQAGVRNLGYYPDDFLNDQPALDAVKPHLSIQQTLGREFFRDPVNATGAADPAAVATPPSMSRGAR</sequence>
<dbReference type="PROSITE" id="PS51677">
    <property type="entry name" value="NODB"/>
    <property type="match status" value="1"/>
</dbReference>
<dbReference type="InterPro" id="IPR011330">
    <property type="entry name" value="Glyco_hydro/deAcase_b/a-brl"/>
</dbReference>
<comment type="caution">
    <text evidence="4">The sequence shown here is derived from an EMBL/GenBank/DDBJ whole genome shotgun (WGS) entry which is preliminary data.</text>
</comment>
<protein>
    <submittedName>
        <fullName evidence="4">Poly-beta-1,6-N-acetyl-D-glucosamine N-deacetylase PgaB</fullName>
    </submittedName>
</protein>
<evidence type="ECO:0000313" key="5">
    <source>
        <dbReference type="Proteomes" id="UP000216913"/>
    </source>
</evidence>
<dbReference type="Pfam" id="PF14883">
    <property type="entry name" value="GHL13"/>
    <property type="match status" value="1"/>
</dbReference>
<dbReference type="PANTHER" id="PTHR34216">
    <property type="match status" value="1"/>
</dbReference>
<name>A0A261T3N9_9BORD</name>
<evidence type="ECO:0000313" key="4">
    <source>
        <dbReference type="EMBL" id="OZI44219.1"/>
    </source>
</evidence>
<dbReference type="GO" id="GO:0005975">
    <property type="term" value="P:carbohydrate metabolic process"/>
    <property type="evidence" value="ECO:0007669"/>
    <property type="project" value="InterPro"/>
</dbReference>
<evidence type="ECO:0000256" key="1">
    <source>
        <dbReference type="ARBA" id="ARBA00022729"/>
    </source>
</evidence>
<dbReference type="Gene3D" id="3.20.20.80">
    <property type="entry name" value="Glycosidases"/>
    <property type="match status" value="1"/>
</dbReference>
<accession>A0A261T3N9</accession>
<dbReference type="Gene3D" id="3.20.20.370">
    <property type="entry name" value="Glycoside hydrolase/deacetylase"/>
    <property type="match status" value="1"/>
</dbReference>
<reference evidence="4 5" key="1">
    <citation type="submission" date="2017-05" db="EMBL/GenBank/DDBJ databases">
        <title>Complete and WGS of Bordetella genogroups.</title>
        <authorList>
            <person name="Spilker T."/>
            <person name="LiPuma J."/>
        </authorList>
    </citation>
    <scope>NUCLEOTIDE SEQUENCE [LARGE SCALE GENOMIC DNA]</scope>
    <source>
        <strain evidence="4 5">AU10456</strain>
    </source>
</reference>